<dbReference type="Gene3D" id="3.90.1150.10">
    <property type="entry name" value="Aspartate Aminotransferase, domain 1"/>
    <property type="match status" value="1"/>
</dbReference>
<dbReference type="AlphaFoldDB" id="A0A356W5K5"/>
<dbReference type="PANTHER" id="PTHR32325:SF4">
    <property type="entry name" value="TRYPTOPHANASE"/>
    <property type="match status" value="1"/>
</dbReference>
<comment type="caution">
    <text evidence="1">The sequence shown here is derived from an EMBL/GenBank/DDBJ whole genome shotgun (WGS) entry which is preliminary data.</text>
</comment>
<dbReference type="PANTHER" id="PTHR32325">
    <property type="entry name" value="BETA-ELIMINATING LYASE-LIKE PROTEIN-RELATED"/>
    <property type="match status" value="1"/>
</dbReference>
<dbReference type="InterPro" id="IPR015424">
    <property type="entry name" value="PyrdxlP-dep_Trfase"/>
</dbReference>
<gene>
    <name evidence="1" type="ORF">DD728_08745</name>
</gene>
<name>A0A356W5K5_9PROT</name>
<protein>
    <submittedName>
        <fullName evidence="1">Uncharacterized protein</fullName>
    </submittedName>
</protein>
<organism evidence="1 2">
    <name type="scientific">Hyphomonas atlantica</name>
    <dbReference type="NCBI Taxonomy" id="1280948"/>
    <lineage>
        <taxon>Bacteria</taxon>
        <taxon>Pseudomonadati</taxon>
        <taxon>Pseudomonadota</taxon>
        <taxon>Alphaproteobacteria</taxon>
        <taxon>Hyphomonadales</taxon>
        <taxon>Hyphomonadaceae</taxon>
        <taxon>Hyphomonas</taxon>
    </lineage>
</organism>
<dbReference type="SUPFAM" id="SSF53383">
    <property type="entry name" value="PLP-dependent transferases"/>
    <property type="match status" value="1"/>
</dbReference>
<dbReference type="Proteomes" id="UP000263957">
    <property type="component" value="Unassembled WGS sequence"/>
</dbReference>
<proteinExistence type="predicted"/>
<accession>A0A356W5K5</accession>
<evidence type="ECO:0000313" key="2">
    <source>
        <dbReference type="Proteomes" id="UP000263957"/>
    </source>
</evidence>
<dbReference type="EMBL" id="DOGS01000178">
    <property type="protein sequence ID" value="HBQ48959.1"/>
    <property type="molecule type" value="Genomic_DNA"/>
</dbReference>
<reference evidence="1 2" key="1">
    <citation type="journal article" date="2018" name="Nat. Biotechnol.">
        <title>A standardized bacterial taxonomy based on genome phylogeny substantially revises the tree of life.</title>
        <authorList>
            <person name="Parks D.H."/>
            <person name="Chuvochina M."/>
            <person name="Waite D.W."/>
            <person name="Rinke C."/>
            <person name="Skarshewski A."/>
            <person name="Chaumeil P.A."/>
            <person name="Hugenholtz P."/>
        </authorList>
    </citation>
    <scope>NUCLEOTIDE SEQUENCE [LARGE SCALE GENOMIC DNA]</scope>
    <source>
        <strain evidence="1">UBA10378</strain>
    </source>
</reference>
<evidence type="ECO:0000313" key="1">
    <source>
        <dbReference type="EMBL" id="HBQ48959.1"/>
    </source>
</evidence>
<sequence length="119" mass="13565">MKPAGGHAVFIDARDWLSHIPPLEYPGHALACALYEEGGIRGCEIGTVMFGRKPDGTEEPARMDLVRLAMPRRVYTQSHADYIVEVFEELAKRKDEIRGLKIVKEPPMMRHFTAEFKRL</sequence>
<dbReference type="InterPro" id="IPR015422">
    <property type="entry name" value="PyrdxlP-dep_Trfase_small"/>
</dbReference>